<comment type="caution">
    <text evidence="1">The sequence shown here is derived from an EMBL/GenBank/DDBJ whole genome shotgun (WGS) entry which is preliminary data.</text>
</comment>
<reference evidence="1 2" key="1">
    <citation type="submission" date="2013-02" db="EMBL/GenBank/DDBJ databases">
        <authorList>
            <person name="Harkins D.M."/>
            <person name="Durkin A.S."/>
            <person name="Brinkac L.M."/>
            <person name="Haft D.H."/>
            <person name="Selengut J.D."/>
            <person name="Sanka R."/>
            <person name="DePew J."/>
            <person name="Purushe J."/>
            <person name="Whelen A.C."/>
            <person name="Vinetz J.M."/>
            <person name="Sutton G.G."/>
            <person name="Nierman W.C."/>
            <person name="Fouts D.E."/>
        </authorList>
    </citation>
    <scope>NUCLEOTIDE SEQUENCE [LARGE SCALE GENOMIC DNA]</scope>
    <source>
        <strain evidence="1 2">2002000626</strain>
    </source>
</reference>
<evidence type="ECO:0000313" key="2">
    <source>
        <dbReference type="Proteomes" id="UP000012329"/>
    </source>
</evidence>
<accession>A0A829DCX9</accession>
<evidence type="ECO:0000313" key="1">
    <source>
        <dbReference type="EMBL" id="EMY07070.1"/>
    </source>
</evidence>
<gene>
    <name evidence="1" type="ORF">LEP1GSC029_3885</name>
</gene>
<name>A0A829DCX9_LEPIR</name>
<sequence>MVVPTFQSFTVKIVICESSHILQINVSFVVIPALEYDRFNSYKLLFYKLW</sequence>
<proteinExistence type="predicted"/>
<organism evidence="1 2">
    <name type="scientific">Leptospira interrogans str. 2002000626</name>
    <dbReference type="NCBI Taxonomy" id="996803"/>
    <lineage>
        <taxon>Bacteria</taxon>
        <taxon>Pseudomonadati</taxon>
        <taxon>Spirochaetota</taxon>
        <taxon>Spirochaetia</taxon>
        <taxon>Leptospirales</taxon>
        <taxon>Leptospiraceae</taxon>
        <taxon>Leptospira</taxon>
    </lineage>
</organism>
<dbReference type="Proteomes" id="UP000012329">
    <property type="component" value="Unassembled WGS sequence"/>
</dbReference>
<dbReference type="AlphaFoldDB" id="A0A829DCX9"/>
<dbReference type="EMBL" id="AFJL02000004">
    <property type="protein sequence ID" value="EMY07070.1"/>
    <property type="molecule type" value="Genomic_DNA"/>
</dbReference>
<protein>
    <submittedName>
        <fullName evidence="1">Uncharacterized protein</fullName>
    </submittedName>
</protein>